<dbReference type="EMBL" id="JANEYF010002043">
    <property type="protein sequence ID" value="KAJ8952168.1"/>
    <property type="molecule type" value="Genomic_DNA"/>
</dbReference>
<sequence>MNLDIDKGTDMCIECPTKLQNAYDFKFTCVNIEKKILPFFISEENIKLNKEKSLKKNTNSKSVDGSEAQKLCRFCMKVTESGCCTFLQENEEHVFILDAIQKYIPELHLNDTEEIVTCEACLISLQNFLSFITDFLNMGRKSQHMDETVTSQLKLNDIKVFDLKHEVCDDNIAMEEKYDECEDMTVKNEDVLELDNPELLIKSEETERAYNI</sequence>
<dbReference type="Proteomes" id="UP001162156">
    <property type="component" value="Unassembled WGS sequence"/>
</dbReference>
<comment type="caution">
    <text evidence="1">The sequence shown here is derived from an EMBL/GenBank/DDBJ whole genome shotgun (WGS) entry which is preliminary data.</text>
</comment>
<accession>A0AAV8YKM3</accession>
<reference evidence="1" key="1">
    <citation type="journal article" date="2023" name="Insect Mol. Biol.">
        <title>Genome sequencing provides insights into the evolution of gene families encoding plant cell wall-degrading enzymes in longhorned beetles.</title>
        <authorList>
            <person name="Shin N.R."/>
            <person name="Okamura Y."/>
            <person name="Kirsch R."/>
            <person name="Pauchet Y."/>
        </authorList>
    </citation>
    <scope>NUCLEOTIDE SEQUENCE</scope>
    <source>
        <strain evidence="1">RBIC_L_NR</strain>
    </source>
</reference>
<dbReference type="AlphaFoldDB" id="A0AAV8YKM3"/>
<name>A0AAV8YKM3_9CUCU</name>
<organism evidence="1 2">
    <name type="scientific">Rhamnusium bicolor</name>
    <dbReference type="NCBI Taxonomy" id="1586634"/>
    <lineage>
        <taxon>Eukaryota</taxon>
        <taxon>Metazoa</taxon>
        <taxon>Ecdysozoa</taxon>
        <taxon>Arthropoda</taxon>
        <taxon>Hexapoda</taxon>
        <taxon>Insecta</taxon>
        <taxon>Pterygota</taxon>
        <taxon>Neoptera</taxon>
        <taxon>Endopterygota</taxon>
        <taxon>Coleoptera</taxon>
        <taxon>Polyphaga</taxon>
        <taxon>Cucujiformia</taxon>
        <taxon>Chrysomeloidea</taxon>
        <taxon>Cerambycidae</taxon>
        <taxon>Lepturinae</taxon>
        <taxon>Rhagiini</taxon>
        <taxon>Rhamnusium</taxon>
    </lineage>
</organism>
<keyword evidence="2" id="KW-1185">Reference proteome</keyword>
<evidence type="ECO:0008006" key="3">
    <source>
        <dbReference type="Google" id="ProtNLM"/>
    </source>
</evidence>
<evidence type="ECO:0000313" key="1">
    <source>
        <dbReference type="EMBL" id="KAJ8952168.1"/>
    </source>
</evidence>
<evidence type="ECO:0000313" key="2">
    <source>
        <dbReference type="Proteomes" id="UP001162156"/>
    </source>
</evidence>
<gene>
    <name evidence="1" type="ORF">NQ314_007585</name>
</gene>
<proteinExistence type="predicted"/>
<protein>
    <recommendedName>
        <fullName evidence="3">ZAD domain-containing protein</fullName>
    </recommendedName>
</protein>